<evidence type="ECO:0000256" key="2">
    <source>
        <dbReference type="SAM" id="Coils"/>
    </source>
</evidence>
<sequence length="72" mass="8531">MDIEILSKRLERLEERSAHQEQSIEELLDVVNEQQKSIETLRRESSRLKEELKQVEDIAVNGEQHEPPPPHY</sequence>
<dbReference type="PANTHER" id="PTHR36508:SF1">
    <property type="entry name" value="PROTEIN SLYX"/>
    <property type="match status" value="1"/>
</dbReference>
<dbReference type="InterPro" id="IPR007236">
    <property type="entry name" value="SlyX"/>
</dbReference>
<reference evidence="3 4" key="1">
    <citation type="submission" date="2024-05" db="EMBL/GenBank/DDBJ databases">
        <title>Three bacterial strains, DH-69, EH-24, and ECK-19 isolated from coastal sediments.</title>
        <authorList>
            <person name="Ye Y.-Q."/>
            <person name="Du Z.-J."/>
        </authorList>
    </citation>
    <scope>NUCLEOTIDE SEQUENCE [LARGE SCALE GENOMIC DNA]</scope>
    <source>
        <strain evidence="3 4">ECK-19</strain>
    </source>
</reference>
<evidence type="ECO:0000313" key="3">
    <source>
        <dbReference type="EMBL" id="MEX6633749.1"/>
    </source>
</evidence>
<keyword evidence="4" id="KW-1185">Reference proteome</keyword>
<dbReference type="Proteomes" id="UP001560685">
    <property type="component" value="Unassembled WGS sequence"/>
</dbReference>
<name>A0ABV3Z6T1_9PROT</name>
<dbReference type="Pfam" id="PF04102">
    <property type="entry name" value="SlyX"/>
    <property type="match status" value="1"/>
</dbReference>
<comment type="caution">
    <text evidence="3">The sequence shown here is derived from an EMBL/GenBank/DDBJ whole genome shotgun (WGS) entry which is preliminary data.</text>
</comment>
<gene>
    <name evidence="1" type="primary">slyX</name>
    <name evidence="3" type="ORF">ABFZ84_09350</name>
</gene>
<organism evidence="3 4">
    <name type="scientific">Hyphococcus lacteus</name>
    <dbReference type="NCBI Taxonomy" id="3143536"/>
    <lineage>
        <taxon>Bacteria</taxon>
        <taxon>Pseudomonadati</taxon>
        <taxon>Pseudomonadota</taxon>
        <taxon>Alphaproteobacteria</taxon>
        <taxon>Parvularculales</taxon>
        <taxon>Parvularculaceae</taxon>
        <taxon>Hyphococcus</taxon>
    </lineage>
</organism>
<dbReference type="HAMAP" id="MF_00715">
    <property type="entry name" value="SlyX"/>
    <property type="match status" value="1"/>
</dbReference>
<dbReference type="EMBL" id="JBEHZE010000001">
    <property type="protein sequence ID" value="MEX6633749.1"/>
    <property type="molecule type" value="Genomic_DNA"/>
</dbReference>
<evidence type="ECO:0000256" key="1">
    <source>
        <dbReference type="HAMAP-Rule" id="MF_00715"/>
    </source>
</evidence>
<dbReference type="RefSeq" id="WP_369313740.1">
    <property type="nucleotide sequence ID" value="NZ_JBEHZE010000001.1"/>
</dbReference>
<comment type="similarity">
    <text evidence="1">Belongs to the SlyX family.</text>
</comment>
<accession>A0ABV3Z6T1</accession>
<proteinExistence type="inferred from homology"/>
<keyword evidence="2" id="KW-0175">Coiled coil</keyword>
<protein>
    <recommendedName>
        <fullName evidence="1">Protein SlyX homolog</fullName>
    </recommendedName>
</protein>
<feature type="coiled-coil region" evidence="2">
    <location>
        <begin position="3"/>
        <end position="58"/>
    </location>
</feature>
<dbReference type="PANTHER" id="PTHR36508">
    <property type="entry name" value="PROTEIN SLYX"/>
    <property type="match status" value="1"/>
</dbReference>
<evidence type="ECO:0000313" key="4">
    <source>
        <dbReference type="Proteomes" id="UP001560685"/>
    </source>
</evidence>